<dbReference type="EMBL" id="ML993681">
    <property type="protein sequence ID" value="KAF2158358.1"/>
    <property type="molecule type" value="Genomic_DNA"/>
</dbReference>
<reference evidence="3" key="1">
    <citation type="journal article" date="2020" name="Stud. Mycol.">
        <title>101 Dothideomycetes genomes: a test case for predicting lifestyles and emergence of pathogens.</title>
        <authorList>
            <person name="Haridas S."/>
            <person name="Albert R."/>
            <person name="Binder M."/>
            <person name="Bloem J."/>
            <person name="Labutti K."/>
            <person name="Salamov A."/>
            <person name="Andreopoulos B."/>
            <person name="Baker S."/>
            <person name="Barry K."/>
            <person name="Bills G."/>
            <person name="Bluhm B."/>
            <person name="Cannon C."/>
            <person name="Castanera R."/>
            <person name="Culley D."/>
            <person name="Daum C."/>
            <person name="Ezra D."/>
            <person name="Gonzalez J."/>
            <person name="Henrissat B."/>
            <person name="Kuo A."/>
            <person name="Liang C."/>
            <person name="Lipzen A."/>
            <person name="Lutzoni F."/>
            <person name="Magnuson J."/>
            <person name="Mondo S."/>
            <person name="Nolan M."/>
            <person name="Ohm R."/>
            <person name="Pangilinan J."/>
            <person name="Park H.-J."/>
            <person name="Ramirez L."/>
            <person name="Alfaro M."/>
            <person name="Sun H."/>
            <person name="Tritt A."/>
            <person name="Yoshinaga Y."/>
            <person name="Zwiers L.-H."/>
            <person name="Turgeon B."/>
            <person name="Goodwin S."/>
            <person name="Spatafora J."/>
            <person name="Crous P."/>
            <person name="Grigoriev I."/>
        </authorList>
    </citation>
    <scope>NUCLEOTIDE SEQUENCE</scope>
    <source>
        <strain evidence="3">ATCC 36951</strain>
    </source>
</reference>
<gene>
    <name evidence="3" type="ORF">M409DRAFT_38295</name>
</gene>
<organism evidence="3 4">
    <name type="scientific">Zasmidium cellare ATCC 36951</name>
    <dbReference type="NCBI Taxonomy" id="1080233"/>
    <lineage>
        <taxon>Eukaryota</taxon>
        <taxon>Fungi</taxon>
        <taxon>Dikarya</taxon>
        <taxon>Ascomycota</taxon>
        <taxon>Pezizomycotina</taxon>
        <taxon>Dothideomycetes</taxon>
        <taxon>Dothideomycetidae</taxon>
        <taxon>Mycosphaerellales</taxon>
        <taxon>Mycosphaerellaceae</taxon>
        <taxon>Zasmidium</taxon>
    </lineage>
</organism>
<name>A0A6A6BWE3_ZASCE</name>
<feature type="region of interest" description="Disordered" evidence="2">
    <location>
        <begin position="605"/>
        <end position="744"/>
    </location>
</feature>
<evidence type="ECO:0000256" key="1">
    <source>
        <dbReference type="SAM" id="Coils"/>
    </source>
</evidence>
<evidence type="ECO:0000256" key="2">
    <source>
        <dbReference type="SAM" id="MobiDB-lite"/>
    </source>
</evidence>
<dbReference type="Proteomes" id="UP000799537">
    <property type="component" value="Unassembled WGS sequence"/>
</dbReference>
<proteinExistence type="predicted"/>
<accession>A0A6A6BWE3</accession>
<keyword evidence="4" id="KW-1185">Reference proteome</keyword>
<feature type="coiled-coil region" evidence="1">
    <location>
        <begin position="1510"/>
        <end position="1537"/>
    </location>
</feature>
<evidence type="ECO:0000313" key="4">
    <source>
        <dbReference type="Proteomes" id="UP000799537"/>
    </source>
</evidence>
<evidence type="ECO:0000313" key="3">
    <source>
        <dbReference type="EMBL" id="KAF2158358.1"/>
    </source>
</evidence>
<dbReference type="GeneID" id="54564171"/>
<protein>
    <submittedName>
        <fullName evidence="3">Uncharacterized protein</fullName>
    </submittedName>
</protein>
<feature type="compositionally biased region" description="Polar residues" evidence="2">
    <location>
        <begin position="634"/>
        <end position="651"/>
    </location>
</feature>
<sequence>MLSKRLAQSGKGHGSVGKKVRLADGALLETKSIEERAESFRLMTVRFPIDDTTPEWSTGCNRDVDEKHAKQLCQLFEEYGLDRLDRAHRLCLLCSAQDVRAMCQRLDIDCRPNDPGAPLPSFMGWSSATAGHAEVLAGNHRIAALKAYLKKQKLTNGEDERWWVCNIFDRDTLPLELQIELRANRSGTVLPDTHGQIWTELRTYAEQDKSSTMFSGARGAIEAQMSRTLRLNTREQFPVRRLAILWKNDRWRTFITQICSRRAGKELFNISVFQKLSSYRIDDYLFERIESITRPIDIIWNEFGIELELDRDYTRLSGLHRRWKPRELFYPQSHDDLDINEDSPRHSQFLSHVDHSKYHALYRYLVESGSELSFPMAHELLKSLSSRGKTMQAVMTHVVMWLNNDLATVNDREGNKPPLVEEVLPTMSGMLETAVGKDPGPAAKMKVLELQRRVLMFVEKNAAAFTEDDLSALPEDDVEPDAYQDRFRREGWKDVLARVREVIGDRLRNPCVSGLNTELIKQQLQPEKPSLAESLQNVITQHSEIVRDPKLERPEAKEALRAMMEKTVDQWKQEYGQCGNGLRAQEKDREPIAARHGRTRWSLFVESSESESNHEPPRAPVARMGPLSPRTKSHGSTTQPYGQGQPSTTACSLGEDNDQAEPELPPARNRSTDEAITGPASLRPQRREAAFVNERKERLPKARTSAATLPTGRSSKPPSKGQQKGGWRSRPPARSDDELSGDGFDAHEEASSVVEDAIYGTTSQDANAGGETSVDSFRIDHTRGEHRLPMNAFLRRTAATDLSPTQAISWLQHKYTFDFGSRTAGSRQCTADDILIPTFYLDMIALVGRPLRPIVHRSDRFFDNVTISFQKWAAPYRAKHVEGGIGFDLRHRTFRIASGSTRESWFIVMHPGLAISDIDQSRADAEASIRNSALEERHARFLVEYIKHVFLCEELVGEGIEAAWRLGQSRSDNITFNKWAIFQHEFMAGWSEYVASQTADPFWTENRPAFHAYDYGANIMLDVTQQIADLDKEEPMQNTMDDYLSDGEQVIAPDSSAPDQTVDVDVDSPLYPDGLRDLRTELEAKFDLENIWSMSYALAVDLGCLDGEMADVEAIDRPARCMLGNRNAIMQEFSRQRDWTFYPIAFSPVYGNFTSNQPPEFLKQNVLTVMRNNLSVRNEGVDALSCGYFQAYTNIKRSVPQMKGMRTPEDSDQSRPFAREAQRVRAAIEGEDFAFRMEQVVNMQVSKLCDERRTFATILHPIMQLMRFYLKEPHQYRHILHTFKPEVYPGVLRGFSSLFDKAMVGLQEKSQLIKPDTCNVAIAEAAAAFDRLGSYLFTGNAKVVGNSVFRHLGTTDSLRYGGWPYVDPGVLNVEDERASINKARWPRRKDGQPALLHPAILEFHYGKHIGATRQSNVWLHDFRGMEVAGRNNASNLVVDIFRHMWAPQTMEFIRRAVERLSKKWLRTSDTTRSDEALRKLDVWLLTERPFSWSAYSEMMPILSSETSDEVESAKSRRDVAKELYEAAKENSDKMRRRWTTQEASWLSVLSSAICATDTKVVSEEQWVGAISSAMLECSLEAMPAASRGKLSSGVVVRLVGMAPSKAMLATRPGTLKRAAVEANEKAKRPRLQQRVDFRCEIPFVRIPKLIDEGLRVQDKLFEGGDQRVREHYCAVRHCLDGCLGDPLCDMMLMLSLTLASCSITPAASDDGFQVGKRKDPKVFVVNLVTRMLWFLKPQDFPWTKEEGRGIMSVPEMTKKIEHKGANNRLLLQMGWVRTVRGNRTNPRNSELRLTDRSLLMEAYRELFRAQSISEKQS</sequence>
<feature type="compositionally biased region" description="Polar residues" evidence="2">
    <location>
        <begin position="705"/>
        <end position="722"/>
    </location>
</feature>
<dbReference type="RefSeq" id="XP_033659247.1">
    <property type="nucleotide sequence ID" value="XM_033810899.1"/>
</dbReference>
<feature type="compositionally biased region" description="Basic and acidic residues" evidence="2">
    <location>
        <begin position="685"/>
        <end position="700"/>
    </location>
</feature>
<dbReference type="OrthoDB" id="3787584at2759"/>
<keyword evidence="1" id="KW-0175">Coiled coil</keyword>